<dbReference type="InterPro" id="IPR028606">
    <property type="entry name" value="Clp1"/>
</dbReference>
<evidence type="ECO:0000256" key="4">
    <source>
        <dbReference type="ARBA" id="ARBA00022664"/>
    </source>
</evidence>
<comment type="subunit">
    <text evidence="9">Component of the cleavage factor IA (CF IA) complex, which is a heterohexameric complex with 2:2:1:1 stoichiometry of RNA14, RNA15, PCF11 and CLP1. It contains 2 copies of a RNA14-RNA15 dimer and 1 copy of CLP1-PCF11. The complex interacts with the cleavage factor HRB1/CF IB to form the cleavage factor I (CF I) complex, and binds to RNA. Interacts directly with PCF11. Interacts with the CPF components CFT1, PTA1, PFS2, YSH1 and SSU72.</text>
</comment>
<dbReference type="OrthoDB" id="258143at2759"/>
<evidence type="ECO:0000256" key="5">
    <source>
        <dbReference type="ARBA" id="ARBA00022741"/>
    </source>
</evidence>
<dbReference type="GO" id="GO:0051731">
    <property type="term" value="F:polynucleotide 5'-hydroxyl-kinase activity"/>
    <property type="evidence" value="ECO:0007669"/>
    <property type="project" value="InterPro"/>
</dbReference>
<dbReference type="Gene3D" id="3.40.50.300">
    <property type="entry name" value="P-loop containing nucleotide triphosphate hydrolases"/>
    <property type="match status" value="1"/>
</dbReference>
<dbReference type="FunFam" id="2.40.30.330:FF:000003">
    <property type="entry name" value="mRNA cleavage and polyadenylation factor CLP1"/>
    <property type="match status" value="1"/>
</dbReference>
<dbReference type="InterPro" id="IPR032324">
    <property type="entry name" value="Clp1_N"/>
</dbReference>
<sequence>MASLPGIDEHTTSEELITGDNEWHKLVIPKGSDWQIDLKAEGKLIVKVNSGIVEIFGTELAVDDEYTFQNWKFPIYAVEETELLWKCPDLTTNTITVKPNHTMKYIYNLHFMLEKIRMSNFEGPRVVIVGGSQTGKTSLSRTLCSYALKFNAYQPLYINLDPQQPIFTVPGCISATPISDILDAQLPTWGQSLTSGATLLHNKQPMVKNFGLERINENKDLYLECISQLGQVVGQRLHLDPQVRRSGCIVDTPSISQLDENLAELHHIIEKLNVNIMLVLCSETDPLWEKVKKTFGPELGNNNIFFIPKLDGVSAVDDVYKRSLQRTSIREYFYGSLDTALSPYAIGVDYEDLTIWKPSNVFDNEVGRVELFPVTITPSNLQHAIIAITFAERRADQATVIKSSILGFALITEVNEKRRKLRVLLPVPGRLPSKAMILTSYRYLE</sequence>
<feature type="binding site" evidence="9">
    <location>
        <begin position="133"/>
        <end position="138"/>
    </location>
    <ligand>
        <name>ATP</name>
        <dbReference type="ChEBI" id="CHEBI:30616"/>
    </ligand>
</feature>
<proteinExistence type="inferred from homology"/>
<dbReference type="HAMAP" id="MF_03035">
    <property type="entry name" value="Clp1"/>
    <property type="match status" value="1"/>
</dbReference>
<feature type="binding site" evidence="9">
    <location>
        <position position="72"/>
    </location>
    <ligand>
        <name>ATP</name>
        <dbReference type="ChEBI" id="CHEBI:30616"/>
    </ligand>
</feature>
<dbReference type="InterPro" id="IPR010655">
    <property type="entry name" value="Clp1_C"/>
</dbReference>
<accession>A0A6C1E212</accession>
<dbReference type="Pfam" id="PF16573">
    <property type="entry name" value="CLP1_N"/>
    <property type="match status" value="1"/>
</dbReference>
<dbReference type="PANTHER" id="PTHR12755:SF6">
    <property type="entry name" value="POLYRIBONUCLEOTIDE 5'-HYDROXYL-KINASE CLP1"/>
    <property type="match status" value="1"/>
</dbReference>
<dbReference type="Pfam" id="PF16575">
    <property type="entry name" value="CLP1_P"/>
    <property type="match status" value="1"/>
</dbReference>
<evidence type="ECO:0000256" key="7">
    <source>
        <dbReference type="ARBA" id="ARBA00023242"/>
    </source>
</evidence>
<evidence type="ECO:0000313" key="13">
    <source>
        <dbReference type="EMBL" id="QID82574.1"/>
    </source>
</evidence>
<evidence type="ECO:0000256" key="1">
    <source>
        <dbReference type="ARBA" id="ARBA00004123"/>
    </source>
</evidence>
<evidence type="ECO:0000256" key="9">
    <source>
        <dbReference type="HAMAP-Rule" id="MF_03035"/>
    </source>
</evidence>
<keyword evidence="7 9" id="KW-0539">Nucleus</keyword>
<evidence type="ECO:0000313" key="14">
    <source>
        <dbReference type="Proteomes" id="UP000501346"/>
    </source>
</evidence>
<dbReference type="AlphaFoldDB" id="A0A6C1E212"/>
<dbReference type="Gene3D" id="2.40.30.330">
    <property type="entry name" value="Pre-mRNA cleavage complex subunit Clp1, C-terminal domain"/>
    <property type="match status" value="1"/>
</dbReference>
<evidence type="ECO:0000256" key="8">
    <source>
        <dbReference type="ARBA" id="ARBA00062614"/>
    </source>
</evidence>
<evidence type="ECO:0000256" key="6">
    <source>
        <dbReference type="ARBA" id="ARBA00022840"/>
    </source>
</evidence>
<dbReference type="Proteomes" id="UP000501346">
    <property type="component" value="Chromosome ScXV-ScXI"/>
</dbReference>
<dbReference type="InterPro" id="IPR027417">
    <property type="entry name" value="P-loop_NTPase"/>
</dbReference>
<evidence type="ECO:0000259" key="10">
    <source>
        <dbReference type="Pfam" id="PF06807"/>
    </source>
</evidence>
<comment type="subcellular location">
    <subcellularLocation>
        <location evidence="1 9">Nucleus</location>
    </subcellularLocation>
</comment>
<evidence type="ECO:0000259" key="12">
    <source>
        <dbReference type="Pfam" id="PF16575"/>
    </source>
</evidence>
<evidence type="ECO:0000259" key="11">
    <source>
        <dbReference type="Pfam" id="PF16573"/>
    </source>
</evidence>
<dbReference type="Gene3D" id="2.60.120.1030">
    <property type="entry name" value="Clp1, DNA binding domain"/>
    <property type="match status" value="1"/>
</dbReference>
<dbReference type="GO" id="GO:0005524">
    <property type="term" value="F:ATP binding"/>
    <property type="evidence" value="ECO:0007669"/>
    <property type="project" value="UniProtKB-UniRule"/>
</dbReference>
<feature type="binding site" evidence="9">
    <location>
        <position position="33"/>
    </location>
    <ligand>
        <name>ATP</name>
        <dbReference type="ChEBI" id="CHEBI:30616"/>
    </ligand>
</feature>
<organism evidence="13 14">
    <name type="scientific">Saccharomyces pastorianus</name>
    <name type="common">Lager yeast</name>
    <name type="synonym">Saccharomyces cerevisiae x Saccharomyces eubayanus</name>
    <dbReference type="NCBI Taxonomy" id="27292"/>
    <lineage>
        <taxon>Eukaryota</taxon>
        <taxon>Fungi</taxon>
        <taxon>Dikarya</taxon>
        <taxon>Ascomycota</taxon>
        <taxon>Saccharomycotina</taxon>
        <taxon>Saccharomycetes</taxon>
        <taxon>Saccharomycetales</taxon>
        <taxon>Saccharomycetaceae</taxon>
        <taxon>Saccharomyces</taxon>
    </lineage>
</organism>
<dbReference type="Pfam" id="PF06807">
    <property type="entry name" value="Clp1"/>
    <property type="match status" value="1"/>
</dbReference>
<keyword evidence="6 9" id="KW-0067">ATP-binding</keyword>
<evidence type="ECO:0000256" key="2">
    <source>
        <dbReference type="ARBA" id="ARBA00018706"/>
    </source>
</evidence>
<dbReference type="InterPro" id="IPR032319">
    <property type="entry name" value="CLP1_P"/>
</dbReference>
<dbReference type="FunFam" id="3.40.50.300:FF:002525">
    <property type="entry name" value="mRNA cleavage and polyadenylation factor CLP1"/>
    <property type="match status" value="1"/>
</dbReference>
<dbReference type="InterPro" id="IPR045116">
    <property type="entry name" value="Clp1/Grc3"/>
</dbReference>
<keyword evidence="4 9" id="KW-0507">mRNA processing</keyword>
<dbReference type="SUPFAM" id="SSF52540">
    <property type="entry name" value="P-loop containing nucleoside triphosphate hydrolases"/>
    <property type="match status" value="1"/>
</dbReference>
<dbReference type="PANTHER" id="PTHR12755">
    <property type="entry name" value="CLEAVAGE/POLYADENYLATION FACTOR IA SUBUNIT CLP1P"/>
    <property type="match status" value="1"/>
</dbReference>
<dbReference type="GO" id="GO:0031124">
    <property type="term" value="P:mRNA 3'-end processing"/>
    <property type="evidence" value="ECO:0007669"/>
    <property type="project" value="UniProtKB-UniRule"/>
</dbReference>
<feature type="domain" description="Clp1 C-terminal" evidence="10">
    <location>
        <begin position="341"/>
        <end position="445"/>
    </location>
</feature>
<keyword evidence="14" id="KW-1185">Reference proteome</keyword>
<dbReference type="GO" id="GO:0005849">
    <property type="term" value="C:mRNA cleavage factor complex"/>
    <property type="evidence" value="ECO:0007669"/>
    <property type="project" value="UniProtKB-UniRule"/>
</dbReference>
<comment type="subunit">
    <text evidence="8">Component of the cleavage factor IA (CF IA) complex, which is a heterohexameric complex with 2:2:1:1 stoichiometry of RNA14, RNA15, PCF11 and CLP1. It contains 2 copies of an RNA14-RNA15 dimer and 1 copy of CLP1-PCF11. The complex interacts with the cleavage factor HRB1/CF IB to form the cleavage factor I (CF I) complex, and binds to RNA. Interacts directly with PCF11. Interacts with the CPF components CFT1, PTA1, PFS2, YSH1 and SSU72.</text>
</comment>
<name>A0A6C1E212_SACPS</name>
<protein>
    <recommendedName>
        <fullName evidence="3">Polynucleotide 5'-hydroxyl-kinase GRC3</fullName>
    </recommendedName>
    <alternativeName>
        <fullName evidence="2">Polynucleotide 5'-hydroxyl-kinase grc3</fullName>
    </alternativeName>
</protein>
<evidence type="ECO:0000256" key="3">
    <source>
        <dbReference type="ARBA" id="ARBA00019824"/>
    </source>
</evidence>
<feature type="domain" description="Clp1 N-terminal" evidence="11">
    <location>
        <begin position="28"/>
        <end position="118"/>
    </location>
</feature>
<dbReference type="GO" id="GO:0006388">
    <property type="term" value="P:tRNA splicing, via endonucleolytic cleavage and ligation"/>
    <property type="evidence" value="ECO:0007669"/>
    <property type="project" value="TreeGrafter"/>
</dbReference>
<comment type="similarity">
    <text evidence="9">Belongs to the Clp1 family. Clp1 subfamily.</text>
</comment>
<reference evidence="13 14" key="1">
    <citation type="journal article" date="2019" name="BMC Genomics">
        <title>Chromosome level assembly and comparative genome analysis confirm lager-brewing yeasts originated from a single hybridization.</title>
        <authorList>
            <person name="Salazar A.N."/>
            <person name="Gorter de Vries A.R."/>
            <person name="van den Broek M."/>
            <person name="Brouwers N."/>
            <person name="de la Torre Cortes P."/>
            <person name="Kuijpers N.G.A."/>
            <person name="Daran J.G."/>
            <person name="Abeel T."/>
        </authorList>
    </citation>
    <scope>NUCLEOTIDE SEQUENCE [LARGE SCALE GENOMIC DNA]</scope>
    <source>
        <strain evidence="13 14">CBS 1483</strain>
    </source>
</reference>
<keyword evidence="5 9" id="KW-0547">Nucleotide-binding</keyword>
<gene>
    <name evidence="13" type="primary">CLP1_1</name>
    <name evidence="9" type="synonym">CLP1</name>
    <name evidence="13" type="ORF">GRS66_005001</name>
</gene>
<feature type="domain" description="Clp1 P-loop" evidence="12">
    <location>
        <begin position="130"/>
        <end position="335"/>
    </location>
</feature>
<dbReference type="InterPro" id="IPR038239">
    <property type="entry name" value="Clp1_N_sf"/>
</dbReference>
<dbReference type="InterPro" id="IPR038238">
    <property type="entry name" value="Clp1_C_sf"/>
</dbReference>
<comment type="function">
    <text evidence="9">Component of the cleavage factor IA (CF IA) complex, which is involved in the endonucleolytic cleavage during polyadenylation-dependent pre-mRNA 3'-end formation. Associates with HRB1/CF IB to form the cleavage factor I (CF I) complex. CF I is required for correct positioning of a larger protein complex, the cleavage and polyadenylation factor (CPF) complex, which contains the catalytic subunits executing mRNA cleavage and polyadenylation. CLP1 mediates interactions between CF IA and CPF factors. CLP1 is also involved in maintaining the CF IA interaction with the C-terminal domain of RNA Pol II largest subunit via PCF11, which links pre-mRNA 3'-end processing to transcription termination.</text>
</comment>
<dbReference type="EMBL" id="CP048996">
    <property type="protein sequence ID" value="QID82574.1"/>
    <property type="molecule type" value="Genomic_DNA"/>
</dbReference>